<proteinExistence type="inferred from homology"/>
<evidence type="ECO:0000256" key="8">
    <source>
        <dbReference type="PIRNR" id="PIRNR000194"/>
    </source>
</evidence>
<dbReference type="GO" id="GO:0070401">
    <property type="term" value="F:NADP+ binding"/>
    <property type="evidence" value="ECO:0007669"/>
    <property type="project" value="UniProtKB-ARBA"/>
</dbReference>
<keyword evidence="5 8" id="KW-0521">NADP</keyword>
<evidence type="ECO:0000256" key="5">
    <source>
        <dbReference type="ARBA" id="ARBA00022857"/>
    </source>
</evidence>
<evidence type="ECO:0000259" key="10">
    <source>
        <dbReference type="PROSITE" id="PS51330"/>
    </source>
</evidence>
<evidence type="ECO:0000256" key="4">
    <source>
        <dbReference type="ARBA" id="ARBA00022563"/>
    </source>
</evidence>
<accession>A0A9X3LDC0</accession>
<dbReference type="PANTHER" id="PTHR48069">
    <property type="entry name" value="DIHYDROFOLATE REDUCTASE"/>
    <property type="match status" value="1"/>
</dbReference>
<evidence type="ECO:0000256" key="2">
    <source>
        <dbReference type="ARBA" id="ARBA00009539"/>
    </source>
</evidence>
<dbReference type="GO" id="GO:0005829">
    <property type="term" value="C:cytosol"/>
    <property type="evidence" value="ECO:0007669"/>
    <property type="project" value="TreeGrafter"/>
</dbReference>
<evidence type="ECO:0000313" key="12">
    <source>
        <dbReference type="Proteomes" id="UP001152173"/>
    </source>
</evidence>
<dbReference type="AlphaFoldDB" id="A0A9X3LDC0"/>
<dbReference type="GO" id="GO:0046452">
    <property type="term" value="P:dihydrofolate metabolic process"/>
    <property type="evidence" value="ECO:0007669"/>
    <property type="project" value="TreeGrafter"/>
</dbReference>
<evidence type="ECO:0000256" key="6">
    <source>
        <dbReference type="ARBA" id="ARBA00023002"/>
    </source>
</evidence>
<dbReference type="PIRSF" id="PIRSF000194">
    <property type="entry name" value="DHFR"/>
    <property type="match status" value="1"/>
</dbReference>
<dbReference type="FunFam" id="3.40.430.10:FF:000001">
    <property type="entry name" value="Dihydrofolate reductase"/>
    <property type="match status" value="1"/>
</dbReference>
<evidence type="ECO:0000256" key="7">
    <source>
        <dbReference type="ARBA" id="ARBA00025067"/>
    </source>
</evidence>
<reference evidence="11" key="1">
    <citation type="submission" date="2022-05" db="EMBL/GenBank/DDBJ databases">
        <authorList>
            <person name="Colautti A."/>
            <person name="Iacumin L."/>
        </authorList>
    </citation>
    <scope>NUCLEOTIDE SEQUENCE</scope>
    <source>
        <strain evidence="11">SK 55</strain>
    </source>
</reference>
<evidence type="ECO:0000256" key="3">
    <source>
        <dbReference type="ARBA" id="ARBA00012856"/>
    </source>
</evidence>
<dbReference type="InterPro" id="IPR017925">
    <property type="entry name" value="DHFR_CS"/>
</dbReference>
<dbReference type="PANTHER" id="PTHR48069:SF3">
    <property type="entry name" value="DIHYDROFOLATE REDUCTASE"/>
    <property type="match status" value="1"/>
</dbReference>
<keyword evidence="6 8" id="KW-0560">Oxidoreductase</keyword>
<dbReference type="EC" id="1.5.1.3" evidence="3 8"/>
<dbReference type="InterPro" id="IPR001796">
    <property type="entry name" value="DHFR_dom"/>
</dbReference>
<dbReference type="PROSITE" id="PS00075">
    <property type="entry name" value="DHFR_1"/>
    <property type="match status" value="1"/>
</dbReference>
<comment type="similarity">
    <text evidence="2 8 9">Belongs to the dihydrofolate reductase family.</text>
</comment>
<keyword evidence="12" id="KW-1185">Reference proteome</keyword>
<dbReference type="GO" id="GO:0004146">
    <property type="term" value="F:dihydrofolate reductase activity"/>
    <property type="evidence" value="ECO:0007669"/>
    <property type="project" value="UniProtKB-EC"/>
</dbReference>
<dbReference type="PRINTS" id="PR00070">
    <property type="entry name" value="DHFR"/>
</dbReference>
<dbReference type="InterPro" id="IPR012259">
    <property type="entry name" value="DHFR"/>
</dbReference>
<feature type="domain" description="DHFR" evidence="10">
    <location>
        <begin position="1"/>
        <end position="158"/>
    </location>
</feature>
<comment type="pathway">
    <text evidence="1 8">Cofactor biosynthesis; tetrahydrofolate biosynthesis; 5,6,7,8-tetrahydrofolate from 7,8-dihydrofolate: step 1/1.</text>
</comment>
<dbReference type="Pfam" id="PF00186">
    <property type="entry name" value="DHFR_1"/>
    <property type="match status" value="1"/>
</dbReference>
<sequence length="166" mass="19044">MISLIVAHDLNRVIGKDNKMPWHIPNELAYFKEKTMGKAIVMGRNTFESIGRPLPGRLNIVITRNTAYKPDGVTVVHSIEEAIELARKHHEEVMVIGGEQIFKEVLPYTDLMYVTLIQKEFEGDTFFPSCNQEWRIDSESEPITTEDGLTYQYLIYKKENGGQKVV</sequence>
<dbReference type="PROSITE" id="PS51330">
    <property type="entry name" value="DHFR_2"/>
    <property type="match status" value="1"/>
</dbReference>
<dbReference type="GO" id="GO:0006730">
    <property type="term" value="P:one-carbon metabolic process"/>
    <property type="evidence" value="ECO:0007669"/>
    <property type="project" value="UniProtKB-KW"/>
</dbReference>
<dbReference type="GO" id="GO:0046655">
    <property type="term" value="P:folic acid metabolic process"/>
    <property type="evidence" value="ECO:0007669"/>
    <property type="project" value="TreeGrafter"/>
</dbReference>
<keyword evidence="4 8" id="KW-0554">One-carbon metabolism</keyword>
<evidence type="ECO:0000313" key="11">
    <source>
        <dbReference type="EMBL" id="MCZ8535856.1"/>
    </source>
</evidence>
<gene>
    <name evidence="11" type="ORF">M9R32_01470</name>
</gene>
<dbReference type="EMBL" id="JAMKBJ010000001">
    <property type="protein sequence ID" value="MCZ8535856.1"/>
    <property type="molecule type" value="Genomic_DNA"/>
</dbReference>
<evidence type="ECO:0000256" key="1">
    <source>
        <dbReference type="ARBA" id="ARBA00004903"/>
    </source>
</evidence>
<organism evidence="11 12">
    <name type="scientific">Paenisporosarcina quisquiliarum</name>
    <dbReference type="NCBI Taxonomy" id="365346"/>
    <lineage>
        <taxon>Bacteria</taxon>
        <taxon>Bacillati</taxon>
        <taxon>Bacillota</taxon>
        <taxon>Bacilli</taxon>
        <taxon>Bacillales</taxon>
        <taxon>Caryophanaceae</taxon>
        <taxon>Paenisporosarcina</taxon>
    </lineage>
</organism>
<dbReference type="Gene3D" id="3.40.430.10">
    <property type="entry name" value="Dihydrofolate Reductase, subunit A"/>
    <property type="match status" value="1"/>
</dbReference>
<comment type="caution">
    <text evidence="11">The sequence shown here is derived from an EMBL/GenBank/DDBJ whole genome shotgun (WGS) entry which is preliminary data.</text>
</comment>
<dbReference type="GO" id="GO:0046654">
    <property type="term" value="P:tetrahydrofolate biosynthetic process"/>
    <property type="evidence" value="ECO:0007669"/>
    <property type="project" value="InterPro"/>
</dbReference>
<dbReference type="SUPFAM" id="SSF53597">
    <property type="entry name" value="Dihydrofolate reductase-like"/>
    <property type="match status" value="1"/>
</dbReference>
<evidence type="ECO:0000256" key="9">
    <source>
        <dbReference type="RuleBase" id="RU004474"/>
    </source>
</evidence>
<protein>
    <recommendedName>
        <fullName evidence="3 8">Dihydrofolate reductase</fullName>
        <ecNumber evidence="3 8">1.5.1.3</ecNumber>
    </recommendedName>
</protein>
<comment type="catalytic activity">
    <reaction evidence="8">
        <text>(6S)-5,6,7,8-tetrahydrofolate + NADP(+) = 7,8-dihydrofolate + NADPH + H(+)</text>
        <dbReference type="Rhea" id="RHEA:15009"/>
        <dbReference type="ChEBI" id="CHEBI:15378"/>
        <dbReference type="ChEBI" id="CHEBI:57451"/>
        <dbReference type="ChEBI" id="CHEBI:57453"/>
        <dbReference type="ChEBI" id="CHEBI:57783"/>
        <dbReference type="ChEBI" id="CHEBI:58349"/>
        <dbReference type="EC" id="1.5.1.3"/>
    </reaction>
</comment>
<dbReference type="RefSeq" id="WP_269924959.1">
    <property type="nucleotide sequence ID" value="NZ_JAMKBJ010000001.1"/>
</dbReference>
<dbReference type="Proteomes" id="UP001152173">
    <property type="component" value="Unassembled WGS sequence"/>
</dbReference>
<dbReference type="InterPro" id="IPR024072">
    <property type="entry name" value="DHFR-like_dom_sf"/>
</dbReference>
<name>A0A9X3LDC0_9BACL</name>
<comment type="function">
    <text evidence="7 8">Key enzyme in folate metabolism. Catalyzes an essential reaction for de novo glycine and purine synthesis, and for DNA precursor synthesis.</text>
</comment>
<dbReference type="CDD" id="cd00209">
    <property type="entry name" value="DHFR"/>
    <property type="match status" value="1"/>
</dbReference>